<proteinExistence type="predicted"/>
<comment type="caution">
    <text evidence="1">The sequence shown here is derived from an EMBL/GenBank/DDBJ whole genome shotgun (WGS) entry which is preliminary data.</text>
</comment>
<dbReference type="AlphaFoldDB" id="A0A8H3BNX6"/>
<protein>
    <submittedName>
        <fullName evidence="1">Uncharacterized protein</fullName>
    </submittedName>
</protein>
<reference evidence="1" key="1">
    <citation type="submission" date="2021-01" db="EMBL/GenBank/DDBJ databases">
        <authorList>
            <person name="Kaushik A."/>
        </authorList>
    </citation>
    <scope>NUCLEOTIDE SEQUENCE</scope>
    <source>
        <strain evidence="1">AG1-1C</strain>
    </source>
</reference>
<accession>A0A8H3BNX6</accession>
<organism evidence="1 2">
    <name type="scientific">Rhizoctonia solani</name>
    <dbReference type="NCBI Taxonomy" id="456999"/>
    <lineage>
        <taxon>Eukaryota</taxon>
        <taxon>Fungi</taxon>
        <taxon>Dikarya</taxon>
        <taxon>Basidiomycota</taxon>
        <taxon>Agaricomycotina</taxon>
        <taxon>Agaricomycetes</taxon>
        <taxon>Cantharellales</taxon>
        <taxon>Ceratobasidiaceae</taxon>
        <taxon>Rhizoctonia</taxon>
    </lineage>
</organism>
<evidence type="ECO:0000313" key="2">
    <source>
        <dbReference type="Proteomes" id="UP000663846"/>
    </source>
</evidence>
<sequence length="103" mass="11829">MPQSAYYTFREPTKDLTYSAQLHEWADLHRVKLNWIDSGVQMNGIAEWSTYPCIKGHEYPDFVALGKSLRDARQLASQLIINSPGKLEFARTRPAQPTIHQAR</sequence>
<dbReference type="Proteomes" id="UP000663846">
    <property type="component" value="Unassembled WGS sequence"/>
</dbReference>
<gene>
    <name evidence="1" type="ORF">RDB_LOCUS159088</name>
</gene>
<dbReference type="EMBL" id="CAJMWS010000724">
    <property type="protein sequence ID" value="CAE6460709.1"/>
    <property type="molecule type" value="Genomic_DNA"/>
</dbReference>
<name>A0A8H3BNX6_9AGAM</name>
<dbReference type="OrthoDB" id="1368at2759"/>
<evidence type="ECO:0000313" key="1">
    <source>
        <dbReference type="EMBL" id="CAE6460709.1"/>
    </source>
</evidence>